<dbReference type="InterPro" id="IPR006638">
    <property type="entry name" value="Elp3/MiaA/NifB-like_rSAM"/>
</dbReference>
<dbReference type="SUPFAM" id="SSF102114">
    <property type="entry name" value="Radical SAM enzymes"/>
    <property type="match status" value="1"/>
</dbReference>
<dbReference type="GO" id="GO:0051539">
    <property type="term" value="F:4 iron, 4 sulfur cluster binding"/>
    <property type="evidence" value="ECO:0007669"/>
    <property type="project" value="UniProtKB-KW"/>
</dbReference>
<dbReference type="AlphaFoldDB" id="X1LD62"/>
<dbReference type="GO" id="GO:0005829">
    <property type="term" value="C:cytosol"/>
    <property type="evidence" value="ECO:0007669"/>
    <property type="project" value="TreeGrafter"/>
</dbReference>
<dbReference type="SMART" id="SM00729">
    <property type="entry name" value="Elp3"/>
    <property type="match status" value="1"/>
</dbReference>
<dbReference type="SFLD" id="SFLDG01123">
    <property type="entry name" value="methyltransferase_(Class_B)"/>
    <property type="match status" value="1"/>
</dbReference>
<dbReference type="InterPro" id="IPR007197">
    <property type="entry name" value="rSAM"/>
</dbReference>
<comment type="cofactor">
    <cofactor evidence="1">
        <name>[4Fe-4S] cluster</name>
        <dbReference type="ChEBI" id="CHEBI:49883"/>
    </cofactor>
</comment>
<dbReference type="InterPro" id="IPR034466">
    <property type="entry name" value="Methyltransferase_Class_B"/>
</dbReference>
<keyword evidence="5" id="KW-0411">Iron-sulfur</keyword>
<dbReference type="EMBL" id="BARV01006801">
    <property type="protein sequence ID" value="GAI17028.1"/>
    <property type="molecule type" value="Genomic_DNA"/>
</dbReference>
<evidence type="ECO:0000256" key="5">
    <source>
        <dbReference type="ARBA" id="ARBA00023014"/>
    </source>
</evidence>
<organism evidence="7">
    <name type="scientific">marine sediment metagenome</name>
    <dbReference type="NCBI Taxonomy" id="412755"/>
    <lineage>
        <taxon>unclassified sequences</taxon>
        <taxon>metagenomes</taxon>
        <taxon>ecological metagenomes</taxon>
    </lineage>
</organism>
<accession>X1LD62</accession>
<dbReference type="GO" id="GO:0003824">
    <property type="term" value="F:catalytic activity"/>
    <property type="evidence" value="ECO:0007669"/>
    <property type="project" value="InterPro"/>
</dbReference>
<evidence type="ECO:0000256" key="4">
    <source>
        <dbReference type="ARBA" id="ARBA00023004"/>
    </source>
</evidence>
<dbReference type="PANTHER" id="PTHR43409">
    <property type="entry name" value="ANAEROBIC MAGNESIUM-PROTOPORPHYRIN IX MONOMETHYL ESTER CYCLASE-RELATED"/>
    <property type="match status" value="1"/>
</dbReference>
<keyword evidence="2" id="KW-0949">S-adenosyl-L-methionine</keyword>
<dbReference type="SFLD" id="SFLDS00029">
    <property type="entry name" value="Radical_SAM"/>
    <property type="match status" value="1"/>
</dbReference>
<dbReference type="CDD" id="cd01335">
    <property type="entry name" value="Radical_SAM"/>
    <property type="match status" value="1"/>
</dbReference>
<dbReference type="Gene3D" id="3.80.30.20">
    <property type="entry name" value="tm_1862 like domain"/>
    <property type="match status" value="1"/>
</dbReference>
<feature type="domain" description="Radical SAM core" evidence="6">
    <location>
        <begin position="76"/>
        <end position="299"/>
    </location>
</feature>
<dbReference type="SFLD" id="SFLDG01082">
    <property type="entry name" value="B12-binding_domain_containing"/>
    <property type="match status" value="1"/>
</dbReference>
<keyword evidence="3" id="KW-0479">Metal-binding</keyword>
<dbReference type="PANTHER" id="PTHR43409:SF16">
    <property type="entry name" value="SLR0320 PROTEIN"/>
    <property type="match status" value="1"/>
</dbReference>
<dbReference type="PROSITE" id="PS51918">
    <property type="entry name" value="RADICAL_SAM"/>
    <property type="match status" value="1"/>
</dbReference>
<protein>
    <recommendedName>
        <fullName evidence="6">Radical SAM core domain-containing protein</fullName>
    </recommendedName>
</protein>
<proteinExistence type="predicted"/>
<evidence type="ECO:0000256" key="1">
    <source>
        <dbReference type="ARBA" id="ARBA00001966"/>
    </source>
</evidence>
<dbReference type="Pfam" id="PF04055">
    <property type="entry name" value="Radical_SAM"/>
    <property type="match status" value="1"/>
</dbReference>
<evidence type="ECO:0000256" key="2">
    <source>
        <dbReference type="ARBA" id="ARBA00022691"/>
    </source>
</evidence>
<evidence type="ECO:0000256" key="3">
    <source>
        <dbReference type="ARBA" id="ARBA00022723"/>
    </source>
</evidence>
<feature type="non-terminal residue" evidence="7">
    <location>
        <position position="1"/>
    </location>
</feature>
<dbReference type="GO" id="GO:0046872">
    <property type="term" value="F:metal ion binding"/>
    <property type="evidence" value="ECO:0007669"/>
    <property type="project" value="UniProtKB-KW"/>
</dbReference>
<dbReference type="InterPro" id="IPR051198">
    <property type="entry name" value="BchE-like"/>
</dbReference>
<dbReference type="InterPro" id="IPR058240">
    <property type="entry name" value="rSAM_sf"/>
</dbReference>
<reference evidence="7" key="1">
    <citation type="journal article" date="2014" name="Front. Microbiol.">
        <title>High frequency of phylogenetically diverse reductive dehalogenase-homologous genes in deep subseafloor sedimentary metagenomes.</title>
        <authorList>
            <person name="Kawai M."/>
            <person name="Futagami T."/>
            <person name="Toyoda A."/>
            <person name="Takaki Y."/>
            <person name="Nishi S."/>
            <person name="Hori S."/>
            <person name="Arai W."/>
            <person name="Tsubouchi T."/>
            <person name="Morono Y."/>
            <person name="Uchiyama I."/>
            <person name="Ito T."/>
            <person name="Fujiyama A."/>
            <person name="Inagaki F."/>
            <person name="Takami H."/>
        </authorList>
    </citation>
    <scope>NUCLEOTIDE SEQUENCE</scope>
    <source>
        <strain evidence="7">Expedition CK06-06</strain>
    </source>
</reference>
<evidence type="ECO:0000313" key="7">
    <source>
        <dbReference type="EMBL" id="GAI17028.1"/>
    </source>
</evidence>
<dbReference type="InterPro" id="IPR023404">
    <property type="entry name" value="rSAM_horseshoe"/>
</dbReference>
<keyword evidence="4" id="KW-0408">Iron</keyword>
<evidence type="ECO:0000259" key="6">
    <source>
        <dbReference type="PROSITE" id="PS51918"/>
    </source>
</evidence>
<gene>
    <name evidence="7" type="ORF">S06H3_13923</name>
</gene>
<name>X1LD62_9ZZZZ</name>
<comment type="caution">
    <text evidence="7">The sequence shown here is derived from an EMBL/GenBank/DDBJ whole genome shotgun (WGS) entry which is preliminary data.</text>
</comment>
<sequence>LAEEEAVDIVVRSEGEQTLLELAQNVSNPKGLNSIEGITFRKDGHIVRTPNRPFIQKLDELPLPAYKYFPLEKYRLFGRRILPIITSRGCPSQCSFCTSAQMFGKGFRARSPKNIVDELEWLRDEHGADAFTFYDDTFTLNKKRTFKICEEIINSKIGLPWDCQTRVSTVSREILLKMREANCQQIFFGVESGCQKILDAVKKGTTVEQNERAIRLAKDVGLFVAVSVMIGYPGETKDMLQETIDLIRKAEPDDVYICVATPYPGTELRSLVEETGWEMSNDWGRYDTITPVFVNPNLSAEEIRKLRTSFYNRFYSPKYVLRHLFKTNFYSRVMARTALNHLLWRIKNIF</sequence>